<evidence type="ECO:0000259" key="2">
    <source>
        <dbReference type="Pfam" id="PF16982"/>
    </source>
</evidence>
<dbReference type="GeneID" id="97987327"/>
<accession>A0A3E3I5S4</accession>
<dbReference type="Proteomes" id="UP000260812">
    <property type="component" value="Unassembled WGS sequence"/>
</dbReference>
<dbReference type="EMBL" id="QVLV01000006">
    <property type="protein sequence ID" value="RGE60998.1"/>
    <property type="molecule type" value="Genomic_DNA"/>
</dbReference>
<dbReference type="Pfam" id="PF16982">
    <property type="entry name" value="Flp1_like"/>
    <property type="match status" value="1"/>
</dbReference>
<evidence type="ECO:0000313" key="3">
    <source>
        <dbReference type="EMBL" id="RGE60998.1"/>
    </source>
</evidence>
<dbReference type="RefSeq" id="WP_117544505.1">
    <property type="nucleotide sequence ID" value="NZ_JBKUNB010000027.1"/>
</dbReference>
<evidence type="ECO:0000256" key="1">
    <source>
        <dbReference type="SAM" id="Phobius"/>
    </source>
</evidence>
<proteinExistence type="predicted"/>
<keyword evidence="4" id="KW-1185">Reference proteome</keyword>
<keyword evidence="1" id="KW-0812">Transmembrane</keyword>
<name>A0A3E3I5S4_9FIRM</name>
<reference evidence="3" key="1">
    <citation type="submission" date="2018-08" db="EMBL/GenBank/DDBJ databases">
        <title>A genome reference for cultivated species of the human gut microbiota.</title>
        <authorList>
            <person name="Zou Y."/>
            <person name="Xue W."/>
            <person name="Luo G."/>
        </authorList>
    </citation>
    <scope>NUCLEOTIDE SEQUENCE [LARGE SCALE GENOMIC DNA]</scope>
    <source>
        <strain evidence="3">TF05-5AC</strain>
    </source>
</reference>
<protein>
    <recommendedName>
        <fullName evidence="2">Putative Flagellin Flp1-like domain-containing protein</fullName>
    </recommendedName>
</protein>
<feature type="domain" description="Putative Flagellin Flp1-like" evidence="2">
    <location>
        <begin position="23"/>
        <end position="67"/>
    </location>
</feature>
<dbReference type="InterPro" id="IPR031564">
    <property type="entry name" value="Flp1-like"/>
</dbReference>
<gene>
    <name evidence="3" type="ORF">DXC51_10680</name>
</gene>
<comment type="caution">
    <text evidence="3">The sequence shown here is derived from an EMBL/GenBank/DDBJ whole genome shotgun (WGS) entry which is preliminary data.</text>
</comment>
<feature type="transmembrane region" description="Helical" evidence="1">
    <location>
        <begin position="33"/>
        <end position="50"/>
    </location>
</feature>
<dbReference type="AlphaFoldDB" id="A0A3E3I5S4"/>
<evidence type="ECO:0000313" key="4">
    <source>
        <dbReference type="Proteomes" id="UP000260812"/>
    </source>
</evidence>
<organism evidence="3 4">
    <name type="scientific">Eisenbergiella massiliensis</name>
    <dbReference type="NCBI Taxonomy" id="1720294"/>
    <lineage>
        <taxon>Bacteria</taxon>
        <taxon>Bacillati</taxon>
        <taxon>Bacillota</taxon>
        <taxon>Clostridia</taxon>
        <taxon>Lachnospirales</taxon>
        <taxon>Lachnospiraceae</taxon>
        <taxon>Eisenbergiella</taxon>
    </lineage>
</organism>
<keyword evidence="1" id="KW-1133">Transmembrane helix</keyword>
<sequence>MRDFLDGKLIGMQLRARRFLSQMMEEERGDTNFVAIIIIIVILIAIAGVFKEQLEGAIEKVFGSLTDFIDNGF</sequence>
<keyword evidence="1" id="KW-0472">Membrane</keyword>